<evidence type="ECO:0000313" key="8">
    <source>
        <dbReference type="EMBL" id="SQI55846.1"/>
    </source>
</evidence>
<dbReference type="InterPro" id="IPR050534">
    <property type="entry name" value="Coronavir_polyprotein_1ab"/>
</dbReference>
<gene>
    <name evidence="8" type="primary">recD</name>
    <name evidence="3" type="synonym">recD2</name>
    <name evidence="8" type="ORF">NCTC4824_01598</name>
</gene>
<dbReference type="GO" id="GO:0043139">
    <property type="term" value="F:5'-3' DNA helicase activity"/>
    <property type="evidence" value="ECO:0007669"/>
    <property type="project" value="UniProtKB-UniRule"/>
</dbReference>
<dbReference type="Pfam" id="PF23139">
    <property type="entry name" value="OB_YrrC"/>
    <property type="match status" value="1"/>
</dbReference>
<dbReference type="Pfam" id="PF13538">
    <property type="entry name" value="UvrD_C_2"/>
    <property type="match status" value="1"/>
</dbReference>
<keyword evidence="3" id="KW-0413">Isomerase</keyword>
<comment type="function">
    <text evidence="3">DNA-dependent ATPase and ATP-dependent 5'-3' DNA helicase. Has no activity on blunt DNA or DNA with 3'-overhangs, requires at least 10 bases of 5'-ssDNA for helicase activity.</text>
</comment>
<reference evidence="8 9" key="1">
    <citation type="submission" date="2018-06" db="EMBL/GenBank/DDBJ databases">
        <authorList>
            <consortium name="Pathogen Informatics"/>
            <person name="Doyle S."/>
        </authorList>
    </citation>
    <scope>NUCLEOTIDE SEQUENCE [LARGE SCALE GENOMIC DNA]</scope>
    <source>
        <strain evidence="8 9">NCTC4824</strain>
    </source>
</reference>
<evidence type="ECO:0000259" key="6">
    <source>
        <dbReference type="Pfam" id="PF18335"/>
    </source>
</evidence>
<dbReference type="GO" id="GO:0003677">
    <property type="term" value="F:DNA binding"/>
    <property type="evidence" value="ECO:0007669"/>
    <property type="project" value="UniProtKB-UniRule"/>
</dbReference>
<evidence type="ECO:0000256" key="3">
    <source>
        <dbReference type="HAMAP-Rule" id="MF_01488"/>
    </source>
</evidence>
<feature type="domain" description="ATP-dependent RecD2 DNA helicase-like helix-hairpin-helix" evidence="5">
    <location>
        <begin position="158"/>
        <end position="249"/>
    </location>
</feature>
<name>A0A2X4VUW0_LEDLE</name>
<dbReference type="Pfam" id="PF18335">
    <property type="entry name" value="SH3_13"/>
    <property type="match status" value="1"/>
</dbReference>
<sequence>MEQQNSLDLFSENEKYIKGRHLVTIFHNEQNLYSVIRVRVEDTNEENKDKEAVVTGYFPKIHEEETYVFYGQYKEHPKFGTQFHATHFKKEMPQTKQGVATYLSSGLFKGIGKKTAERIVETLGENAISQILQQPSLLDSIPKLAPEKAKELYDSLLEHQGLEQVMIGLNQYGFGPQISMKIYQAYKEETLKIIQENPYQLIEAVEGIGFGRADELGSQLGIKGNHPDRIKAGCLYVLEQECLQNGHVYCDAADLLEEVKRLLEDSQPNEISYQDISSELIKLEEESKIVGENKRVYMPSLYFSEKGIVTNIQQVLEQKEYAEQFPESEFLMALGELEERLDVQYAPSQKEAIQTALMSPMMILTGGPGTGKTTVIKGIVELYAELHGCSLDPHAYKKEEPFPILLTAPTGRAAKRMSESTGLPAMTIHRLLGMTGQENLDNEDEREIEGKLIIVDEMSMVDTWLAHQLLKALPVQIQVIFVGDEDQLPSVGPGQVLKDLLKSGTIPTVQLTDIYRQAEGSSIIELAHEIKKGQLPSDLIKPQRDRSFIRCQSSQIAEAVEKVVKNAKQKGYTAKDIQVLAPMYRGPAGIDNLNRILQEIFNANPDGKRKELKFGDVKYRIGDKVLQLINQPEQHVFNGDMGEIISIFYAKENTEKQDMVIVAFEGTEVTYTRADLNQITHAFCCSIHKSQGSEFPIVILPVVKSYYRMLRRNLLYTAITRSKQFLILCGEESAFRIGIEREDDQKRKTSLFEKLTAVTPAESVNEAESDMPTFLKEESMHLIDPMIGMENVSPYDFVD</sequence>
<keyword evidence="3" id="KW-0238">DNA-binding</keyword>
<evidence type="ECO:0000259" key="7">
    <source>
        <dbReference type="Pfam" id="PF23139"/>
    </source>
</evidence>
<dbReference type="SUPFAM" id="SSF52540">
    <property type="entry name" value="P-loop containing nucleoside triphosphate hydrolases"/>
    <property type="match status" value="1"/>
</dbReference>
<accession>A0A2X4VUW0</accession>
<protein>
    <recommendedName>
        <fullName evidence="3">ATP-dependent RecD2 DNA helicase</fullName>
        <ecNumber evidence="3">5.6.2.3</ecNumber>
    </recommendedName>
    <alternativeName>
        <fullName evidence="3">DNA 5'-3' helicase subunit RecD2</fullName>
    </alternativeName>
</protein>
<feature type="binding site" evidence="3">
    <location>
        <begin position="369"/>
        <end position="373"/>
    </location>
    <ligand>
        <name>ATP</name>
        <dbReference type="ChEBI" id="CHEBI:30616"/>
    </ligand>
</feature>
<keyword evidence="1 3" id="KW-0547">Nucleotide-binding</keyword>
<keyword evidence="2 3" id="KW-0067">ATP-binding</keyword>
<keyword evidence="3 8" id="KW-0378">Hydrolase</keyword>
<feature type="domain" description="ATP-dependent RecD2 DNA helicase SH3" evidence="6">
    <location>
        <begin position="593"/>
        <end position="664"/>
    </location>
</feature>
<organism evidence="8 9">
    <name type="scientific">Lederbergia lenta</name>
    <name type="common">Bacillus lentus</name>
    <dbReference type="NCBI Taxonomy" id="1467"/>
    <lineage>
        <taxon>Bacteria</taxon>
        <taxon>Bacillati</taxon>
        <taxon>Bacillota</taxon>
        <taxon>Bacilli</taxon>
        <taxon>Bacillales</taxon>
        <taxon>Bacillaceae</taxon>
        <taxon>Lederbergia</taxon>
    </lineage>
</organism>
<evidence type="ECO:0000259" key="4">
    <source>
        <dbReference type="Pfam" id="PF13538"/>
    </source>
</evidence>
<dbReference type="GO" id="GO:0005524">
    <property type="term" value="F:ATP binding"/>
    <property type="evidence" value="ECO:0007669"/>
    <property type="project" value="UniProtKB-UniRule"/>
</dbReference>
<dbReference type="PANTHER" id="PTHR43788:SF6">
    <property type="entry name" value="DNA HELICASE B"/>
    <property type="match status" value="1"/>
</dbReference>
<dbReference type="CDD" id="cd18809">
    <property type="entry name" value="SF1_C_RecD"/>
    <property type="match status" value="1"/>
</dbReference>
<keyword evidence="9" id="KW-1185">Reference proteome</keyword>
<dbReference type="PANTHER" id="PTHR43788">
    <property type="entry name" value="DNA2/NAM7 HELICASE FAMILY MEMBER"/>
    <property type="match status" value="1"/>
</dbReference>
<dbReference type="KEGG" id="blen:NCTC4824_01598"/>
<dbReference type="Proteomes" id="UP000249134">
    <property type="component" value="Chromosome 1"/>
</dbReference>
<feature type="domain" description="UvrD-like helicase C-terminal" evidence="4">
    <location>
        <begin position="681"/>
        <end position="728"/>
    </location>
</feature>
<dbReference type="InterPro" id="IPR006345">
    <property type="entry name" value="RecD2"/>
</dbReference>
<dbReference type="InterPro" id="IPR027417">
    <property type="entry name" value="P-loop_NTPase"/>
</dbReference>
<dbReference type="RefSeq" id="WP_066137283.1">
    <property type="nucleotide sequence ID" value="NZ_CBCSGM010000001.1"/>
</dbReference>
<feature type="domain" description="ATP-dependent RecD2 DNA helicase OB-fold" evidence="7">
    <location>
        <begin position="15"/>
        <end position="93"/>
    </location>
</feature>
<dbReference type="AlphaFoldDB" id="A0A2X4VUW0"/>
<dbReference type="GO" id="GO:0006310">
    <property type="term" value="P:DNA recombination"/>
    <property type="evidence" value="ECO:0007669"/>
    <property type="project" value="InterPro"/>
</dbReference>
<dbReference type="CDD" id="cd17933">
    <property type="entry name" value="DEXSc_RecD-like"/>
    <property type="match status" value="1"/>
</dbReference>
<dbReference type="STRING" id="1348624.GCA_001591545_00680"/>
<evidence type="ECO:0000313" key="9">
    <source>
        <dbReference type="Proteomes" id="UP000249134"/>
    </source>
</evidence>
<dbReference type="InterPro" id="IPR027785">
    <property type="entry name" value="UvrD-like_helicase_C"/>
</dbReference>
<keyword evidence="3 8" id="KW-0347">Helicase</keyword>
<evidence type="ECO:0000256" key="2">
    <source>
        <dbReference type="ARBA" id="ARBA00022840"/>
    </source>
</evidence>
<dbReference type="Pfam" id="PF14490">
    <property type="entry name" value="HHH_RecD2"/>
    <property type="match status" value="1"/>
</dbReference>
<evidence type="ECO:0000256" key="1">
    <source>
        <dbReference type="ARBA" id="ARBA00022741"/>
    </source>
</evidence>
<dbReference type="InterPro" id="IPR055446">
    <property type="entry name" value="RecD2_N_OB"/>
</dbReference>
<dbReference type="GO" id="GO:0017116">
    <property type="term" value="F:single-stranded DNA helicase activity"/>
    <property type="evidence" value="ECO:0007669"/>
    <property type="project" value="TreeGrafter"/>
</dbReference>
<dbReference type="EMBL" id="LS483476">
    <property type="protein sequence ID" value="SQI55846.1"/>
    <property type="molecule type" value="Genomic_DNA"/>
</dbReference>
<dbReference type="HAMAP" id="MF_01488">
    <property type="entry name" value="RecD2"/>
    <property type="match status" value="1"/>
</dbReference>
<evidence type="ECO:0000259" key="5">
    <source>
        <dbReference type="Pfam" id="PF14490"/>
    </source>
</evidence>
<dbReference type="GO" id="GO:0016887">
    <property type="term" value="F:ATP hydrolysis activity"/>
    <property type="evidence" value="ECO:0007669"/>
    <property type="project" value="RHEA"/>
</dbReference>
<dbReference type="Gene3D" id="2.30.30.940">
    <property type="match status" value="1"/>
</dbReference>
<dbReference type="InterPro" id="IPR029493">
    <property type="entry name" value="RecD2-like_HHH"/>
</dbReference>
<dbReference type="NCBIfam" id="TIGR01448">
    <property type="entry name" value="recD_rel"/>
    <property type="match status" value="1"/>
</dbReference>
<dbReference type="EC" id="5.6.2.3" evidence="3"/>
<comment type="similarity">
    <text evidence="3">Belongs to the RecD family. RecD2 subfamily.</text>
</comment>
<dbReference type="GO" id="GO:0009338">
    <property type="term" value="C:exodeoxyribonuclease V complex"/>
    <property type="evidence" value="ECO:0007669"/>
    <property type="project" value="TreeGrafter"/>
</dbReference>
<comment type="catalytic activity">
    <reaction evidence="3">
        <text>ATP + H2O = ADP + phosphate + H(+)</text>
        <dbReference type="Rhea" id="RHEA:13065"/>
        <dbReference type="ChEBI" id="CHEBI:15377"/>
        <dbReference type="ChEBI" id="CHEBI:15378"/>
        <dbReference type="ChEBI" id="CHEBI:30616"/>
        <dbReference type="ChEBI" id="CHEBI:43474"/>
        <dbReference type="ChEBI" id="CHEBI:456216"/>
        <dbReference type="EC" id="5.6.2.3"/>
    </reaction>
</comment>
<dbReference type="InterPro" id="IPR041451">
    <property type="entry name" value="RecD2_SH13"/>
</dbReference>
<dbReference type="Pfam" id="PF13604">
    <property type="entry name" value="AAA_30"/>
    <property type="match status" value="1"/>
</dbReference>
<proteinExistence type="inferred from homology"/>
<dbReference type="Gene3D" id="3.40.50.300">
    <property type="entry name" value="P-loop containing nucleotide triphosphate hydrolases"/>
    <property type="match status" value="2"/>
</dbReference>